<keyword evidence="6 8" id="KW-1133">Transmembrane helix</keyword>
<dbReference type="InterPro" id="IPR008250">
    <property type="entry name" value="ATPase_P-typ_transduc_dom_A_sf"/>
</dbReference>
<dbReference type="eggNOG" id="KOG0207">
    <property type="taxonomic scope" value="Eukaryota"/>
</dbReference>
<comment type="subcellular location">
    <subcellularLocation>
        <location evidence="1">Membrane</location>
        <topology evidence="1">Multi-pass membrane protein</topology>
    </subcellularLocation>
</comment>
<dbReference type="EMBL" id="GL833136">
    <property type="protein sequence ID" value="EGB06106.1"/>
    <property type="molecule type" value="Genomic_DNA"/>
</dbReference>
<evidence type="ECO:0000256" key="6">
    <source>
        <dbReference type="ARBA" id="ARBA00022989"/>
    </source>
</evidence>
<dbReference type="Pfam" id="PF00702">
    <property type="entry name" value="Hydrolase"/>
    <property type="match status" value="1"/>
</dbReference>
<dbReference type="SUPFAM" id="SSF55008">
    <property type="entry name" value="HMA, heavy metal-associated domain"/>
    <property type="match status" value="1"/>
</dbReference>
<keyword evidence="7 8" id="KW-0472">Membrane</keyword>
<dbReference type="InterPro" id="IPR001757">
    <property type="entry name" value="P_typ_ATPase"/>
</dbReference>
<keyword evidence="3 8" id="KW-0812">Transmembrane</keyword>
<feature type="transmembrane region" description="Helical" evidence="8">
    <location>
        <begin position="318"/>
        <end position="341"/>
    </location>
</feature>
<dbReference type="InParanoid" id="F0YFH9"/>
<dbReference type="OrthoDB" id="432719at2759"/>
<dbReference type="PRINTS" id="PR00119">
    <property type="entry name" value="CATATPASE"/>
</dbReference>
<dbReference type="InterPro" id="IPR023214">
    <property type="entry name" value="HAD_sf"/>
</dbReference>
<keyword evidence="4" id="KW-0547">Nucleotide-binding</keyword>
<dbReference type="GO" id="GO:0016020">
    <property type="term" value="C:membrane"/>
    <property type="evidence" value="ECO:0007669"/>
    <property type="project" value="UniProtKB-SubCell"/>
</dbReference>
<dbReference type="Proteomes" id="UP000002729">
    <property type="component" value="Unassembled WGS sequence"/>
</dbReference>
<reference evidence="10 11" key="1">
    <citation type="journal article" date="2011" name="Proc. Natl. Acad. Sci. U.S.A.">
        <title>Niche of harmful alga Aureococcus anophagefferens revealed through ecogenomics.</title>
        <authorList>
            <person name="Gobler C.J."/>
            <person name="Berry D.L."/>
            <person name="Dyhrman S.T."/>
            <person name="Wilhelm S.W."/>
            <person name="Salamov A."/>
            <person name="Lobanov A.V."/>
            <person name="Zhang Y."/>
            <person name="Collier J.L."/>
            <person name="Wurch L.L."/>
            <person name="Kustka A.B."/>
            <person name="Dill B.D."/>
            <person name="Shah M."/>
            <person name="VerBerkmoes N.C."/>
            <person name="Kuo A."/>
            <person name="Terry A."/>
            <person name="Pangilinan J."/>
            <person name="Lindquist E.A."/>
            <person name="Lucas S."/>
            <person name="Paulsen I.T."/>
            <person name="Hattenrath-Lehmann T.K."/>
            <person name="Talmage S.C."/>
            <person name="Walker E.A."/>
            <person name="Koch F."/>
            <person name="Burson A.M."/>
            <person name="Marcoval M.A."/>
            <person name="Tang Y.Z."/>
            <person name="Lecleir G.R."/>
            <person name="Coyne K.J."/>
            <person name="Berg G.M."/>
            <person name="Bertrand E.M."/>
            <person name="Saito M.A."/>
            <person name="Gladyshev V.N."/>
            <person name="Grigoriev I.V."/>
        </authorList>
    </citation>
    <scope>NUCLEOTIDE SEQUENCE [LARGE SCALE GENOMIC DNA]</scope>
    <source>
        <strain evidence="11">CCMP 1984</strain>
    </source>
</reference>
<dbReference type="RefSeq" id="XP_009039062.1">
    <property type="nucleotide sequence ID" value="XM_009040814.1"/>
</dbReference>
<dbReference type="InterPro" id="IPR036412">
    <property type="entry name" value="HAD-like_sf"/>
</dbReference>
<keyword evidence="5" id="KW-0067">ATP-binding</keyword>
<dbReference type="InterPro" id="IPR051014">
    <property type="entry name" value="Cation_Transport_ATPase_IB"/>
</dbReference>
<dbReference type="PROSITE" id="PS00154">
    <property type="entry name" value="ATPASE_E1_E2"/>
    <property type="match status" value="1"/>
</dbReference>
<dbReference type="PROSITE" id="PS01229">
    <property type="entry name" value="COF_2"/>
    <property type="match status" value="1"/>
</dbReference>
<sequence>MSSAAEKKPLTSDDAERGAPALARTKFRLENVCCEGETRLAKRTLADVPGVADVKVNVVGRVAYVSHHTDVITSAEICDKLNGVNLGASVEAAAASVDAALDPPDYKTLGFLALLAGAFAAGLALGSERALLGVVALGCLPLFRDAAGAAAGGRLDVNVLMLVAVAGALALGDVADAATVCVVASAAKAAEHDCMRRVRNALAEVACGDGRDAARRPDGSSVDADELVAGDVVVVRAGERVPVDGVVTKGKAAVDESSLTGESAPVQKAKGDGVSRGTVATQGFVEVACSRARDADGAAEMARLVAEAQASTTRSQDLIGNFAAVFTPLVLAAAMSAGVLVSVRVGLVLLVLACPCALVLAAPIVVVSSLGAAAKRGIVVKSAAALEALAAVDLVCADKTGTLTQGRCRVAAGGCVGDDAAASALSDDVKRVDVVPGAGVAGDVAGCHVRVGTADHCEVGPDAGWAPPPRGGATTLFVDVDDEVGLALSVLDPARAEAPGALAALRALGLGLAVLTGDKREVVDAVLAEIGTLAGGLGDVDVRAACTPADKLAYVRAARAKRRVVLFVGDGINDAPALAAADVGVAMGAGGTAMAVDAADVAIMTDDLACLPAAVALGQAATAAIGQNVVLSVAFKLAVVAAAFAYDVPLWVAVSADLASLLAVVANGSRPMWAGR</sequence>
<dbReference type="PANTHER" id="PTHR48085">
    <property type="entry name" value="CADMIUM/ZINC-TRANSPORTING ATPASE HMA2-RELATED"/>
    <property type="match status" value="1"/>
</dbReference>
<dbReference type="Gene3D" id="3.40.50.1000">
    <property type="entry name" value="HAD superfamily/HAD-like"/>
    <property type="match status" value="2"/>
</dbReference>
<dbReference type="InterPro" id="IPR018303">
    <property type="entry name" value="ATPase_P-typ_P_site"/>
</dbReference>
<dbReference type="AlphaFoldDB" id="F0YFH9"/>
<comment type="similarity">
    <text evidence="2">Belongs to the cation transport ATPase (P-type) (TC 3.A.3) family. Type IB subfamily.</text>
</comment>
<dbReference type="PANTHER" id="PTHR48085:SF5">
    <property type="entry name" value="CADMIUM_ZINC-TRANSPORTING ATPASE HMA4-RELATED"/>
    <property type="match status" value="1"/>
</dbReference>
<evidence type="ECO:0000256" key="7">
    <source>
        <dbReference type="ARBA" id="ARBA00023136"/>
    </source>
</evidence>
<evidence type="ECO:0000256" key="3">
    <source>
        <dbReference type="ARBA" id="ARBA00022692"/>
    </source>
</evidence>
<evidence type="ECO:0000256" key="4">
    <source>
        <dbReference type="ARBA" id="ARBA00022741"/>
    </source>
</evidence>
<evidence type="ECO:0000256" key="2">
    <source>
        <dbReference type="ARBA" id="ARBA00006024"/>
    </source>
</evidence>
<accession>F0YFH9</accession>
<protein>
    <recommendedName>
        <fullName evidence="9">HMA domain-containing protein</fullName>
    </recommendedName>
</protein>
<dbReference type="GeneID" id="20228511"/>
<name>F0YFH9_AURAN</name>
<keyword evidence="11" id="KW-1185">Reference proteome</keyword>
<dbReference type="PROSITE" id="PS50846">
    <property type="entry name" value="HMA_2"/>
    <property type="match status" value="1"/>
</dbReference>
<dbReference type="SUPFAM" id="SSF56784">
    <property type="entry name" value="HAD-like"/>
    <property type="match status" value="1"/>
</dbReference>
<evidence type="ECO:0000313" key="10">
    <source>
        <dbReference type="EMBL" id="EGB06106.1"/>
    </source>
</evidence>
<evidence type="ECO:0000256" key="5">
    <source>
        <dbReference type="ARBA" id="ARBA00022840"/>
    </source>
</evidence>
<dbReference type="GO" id="GO:0022857">
    <property type="term" value="F:transmembrane transporter activity"/>
    <property type="evidence" value="ECO:0007669"/>
    <property type="project" value="TreeGrafter"/>
</dbReference>
<evidence type="ECO:0000259" key="9">
    <source>
        <dbReference type="PROSITE" id="PS50846"/>
    </source>
</evidence>
<gene>
    <name evidence="10" type="ORF">AURANDRAFT_72032</name>
</gene>
<dbReference type="GO" id="GO:0005524">
    <property type="term" value="F:ATP binding"/>
    <property type="evidence" value="ECO:0007669"/>
    <property type="project" value="UniProtKB-KW"/>
</dbReference>
<dbReference type="SUPFAM" id="SSF81665">
    <property type="entry name" value="Calcium ATPase, transmembrane domain M"/>
    <property type="match status" value="1"/>
</dbReference>
<dbReference type="InterPro" id="IPR006121">
    <property type="entry name" value="HMA_dom"/>
</dbReference>
<dbReference type="Gene3D" id="1.20.1110.10">
    <property type="entry name" value="Calcium-transporting ATPase, transmembrane domain"/>
    <property type="match status" value="1"/>
</dbReference>
<evidence type="ECO:0000256" key="8">
    <source>
        <dbReference type="SAM" id="Phobius"/>
    </source>
</evidence>
<dbReference type="InterPro" id="IPR059000">
    <property type="entry name" value="ATPase_P-type_domA"/>
</dbReference>
<dbReference type="GO" id="GO:0016887">
    <property type="term" value="F:ATP hydrolysis activity"/>
    <property type="evidence" value="ECO:0007669"/>
    <property type="project" value="InterPro"/>
</dbReference>
<feature type="domain" description="HMA" evidence="9">
    <location>
        <begin position="23"/>
        <end position="89"/>
    </location>
</feature>
<dbReference type="Gene3D" id="2.70.150.10">
    <property type="entry name" value="Calcium-transporting ATPase, cytoplasmic transduction domain A"/>
    <property type="match status" value="1"/>
</dbReference>
<dbReference type="InterPro" id="IPR023298">
    <property type="entry name" value="ATPase_P-typ_TM_dom_sf"/>
</dbReference>
<dbReference type="InterPro" id="IPR036163">
    <property type="entry name" value="HMA_dom_sf"/>
</dbReference>
<feature type="transmembrane region" description="Helical" evidence="8">
    <location>
        <begin position="347"/>
        <end position="373"/>
    </location>
</feature>
<dbReference type="KEGG" id="aaf:AURANDRAFT_72032"/>
<dbReference type="SUPFAM" id="SSF81653">
    <property type="entry name" value="Calcium ATPase, transduction domain A"/>
    <property type="match status" value="1"/>
</dbReference>
<evidence type="ECO:0000313" key="11">
    <source>
        <dbReference type="Proteomes" id="UP000002729"/>
    </source>
</evidence>
<evidence type="ECO:0000256" key="1">
    <source>
        <dbReference type="ARBA" id="ARBA00004141"/>
    </source>
</evidence>
<proteinExistence type="inferred from homology"/>
<dbReference type="Gene3D" id="3.30.70.100">
    <property type="match status" value="1"/>
</dbReference>
<dbReference type="Pfam" id="PF00122">
    <property type="entry name" value="E1-E2_ATPase"/>
    <property type="match status" value="1"/>
</dbReference>
<organism evidence="11">
    <name type="scientific">Aureococcus anophagefferens</name>
    <name type="common">Harmful bloom alga</name>
    <dbReference type="NCBI Taxonomy" id="44056"/>
    <lineage>
        <taxon>Eukaryota</taxon>
        <taxon>Sar</taxon>
        <taxon>Stramenopiles</taxon>
        <taxon>Ochrophyta</taxon>
        <taxon>Pelagophyceae</taxon>
        <taxon>Pelagomonadales</taxon>
        <taxon>Pelagomonadaceae</taxon>
        <taxon>Aureococcus</taxon>
    </lineage>
</organism>
<dbReference type="OMA" id="SFDEWIY"/>
<dbReference type="GO" id="GO:0046872">
    <property type="term" value="F:metal ion binding"/>
    <property type="evidence" value="ECO:0007669"/>
    <property type="project" value="InterPro"/>
</dbReference>
<dbReference type="NCBIfam" id="TIGR01494">
    <property type="entry name" value="ATPase_P-type"/>
    <property type="match status" value="2"/>
</dbReference>